<dbReference type="Proteomes" id="UP000501873">
    <property type="component" value="Segment"/>
</dbReference>
<dbReference type="EMBL" id="MT024870">
    <property type="protein sequence ID" value="QIN94472.1"/>
    <property type="molecule type" value="Genomic_DNA"/>
</dbReference>
<dbReference type="GO" id="GO:0008233">
    <property type="term" value="F:peptidase activity"/>
    <property type="evidence" value="ECO:0007669"/>
    <property type="project" value="UniProtKB-KW"/>
</dbReference>
<dbReference type="GeneID" id="80090797"/>
<proteinExistence type="predicted"/>
<dbReference type="RefSeq" id="YP_010761547.1">
    <property type="nucleotide sequence ID" value="NC_073599.1"/>
</dbReference>
<organism evidence="2 3">
    <name type="scientific">Arthrobacter phage Whytu</name>
    <dbReference type="NCBI Taxonomy" id="2713260"/>
    <lineage>
        <taxon>Viruses</taxon>
        <taxon>Duplodnaviria</taxon>
        <taxon>Heunggongvirae</taxon>
        <taxon>Uroviricota</taxon>
        <taxon>Caudoviricetes</taxon>
        <taxon>Whytuvirus</taxon>
        <taxon>Whytuvirus whytu</taxon>
    </lineage>
</organism>
<sequence length="515" mass="53441">MTIQVVGDLLTANDDTLTASYTLLTFGEPGRTNKGTITVDPGVLTIPSGALPVNDEHDPAVSVGYMLAAEAPERITTDVHFYRTPAGEAAYKAAKAGEKRGISMEVLAPVIRAGKLLAGRLTGSGTVKKPAFPSSLLTAAEDTGDVSPELQTALDDLAAAAAAVTAAVTNPPADPADPPADPNTDNPTTDKVTASMSNPPAPPLLAGNTGSGNTAGPDMSFAALATALAGGKKSPELLAAFATVTEANVFDVATPPTYVGEITAQSTYKRRYADLVTNNPLTGSKVQGWRFVPGKTPVVRAYAGDLQEIPSNEVVLEEVSFDAGRFAGGNKVDRKHYDFPTPGFWAGYLRESTGDYDKQIDLLVRDTLLGTTNEILAGAAIAGVAEGWSKLVDGALAVWDFGTPDWALVGVDLYREMALTSEKDRLAFLNASLGLDEAAAAGFRIRPVSGPGTEGTVTVGTKGGVELQELPGLIRVSAVDVSHAGVDEGVYGYGGVFTRDARAIRKVVDTLTPAP</sequence>
<evidence type="ECO:0000313" key="2">
    <source>
        <dbReference type="EMBL" id="QIN94472.1"/>
    </source>
</evidence>
<keyword evidence="2" id="KW-0645">Protease</keyword>
<dbReference type="KEGG" id="vg:80090797"/>
<keyword evidence="3" id="KW-1185">Reference proteome</keyword>
<gene>
    <name evidence="2" type="primary">3</name>
    <name evidence="2" type="ORF">SEA_WHYTU_3</name>
</gene>
<feature type="region of interest" description="Disordered" evidence="1">
    <location>
        <begin position="169"/>
        <end position="213"/>
    </location>
</feature>
<reference evidence="2 3" key="1">
    <citation type="submission" date="2020-02" db="EMBL/GenBank/DDBJ databases">
        <authorList>
            <person name="Nakashima L.G."/>
            <person name="Cayabyab B.C.A.M.I.L.L."/>
            <person name="Fett S.N."/>
            <person name="Liu H."/>
            <person name="Rahman M.U."/>
            <person name="Tse V.Y."/>
            <person name="Vargas A.S."/>
            <person name="Torres C."/>
            <person name="Kapinos A."/>
            <person name="Freise A.C."/>
            <person name="Reddi K."/>
            <person name="Moberg-Parker J."/>
            <person name="Garlena R.A."/>
            <person name="Russell D.A."/>
            <person name="Pope W.H."/>
            <person name="Jacobs-Sera D."/>
            <person name="Hatfull G.F."/>
        </authorList>
    </citation>
    <scope>NUCLEOTIDE SEQUENCE [LARGE SCALE GENOMIC DNA]</scope>
</reference>
<feature type="compositionally biased region" description="Pro residues" evidence="1">
    <location>
        <begin position="172"/>
        <end position="181"/>
    </location>
</feature>
<evidence type="ECO:0000313" key="3">
    <source>
        <dbReference type="Proteomes" id="UP000501873"/>
    </source>
</evidence>
<accession>A0A6G8R2Q8</accession>
<keyword evidence="2" id="KW-0378">Hydrolase</keyword>
<name>A0A6G8R2Q8_9CAUD</name>
<dbReference type="GO" id="GO:0006508">
    <property type="term" value="P:proteolysis"/>
    <property type="evidence" value="ECO:0007669"/>
    <property type="project" value="UniProtKB-KW"/>
</dbReference>
<protein>
    <submittedName>
        <fullName evidence="2">Major capsid and protease fusion protein</fullName>
    </submittedName>
</protein>
<evidence type="ECO:0000256" key="1">
    <source>
        <dbReference type="SAM" id="MobiDB-lite"/>
    </source>
</evidence>